<evidence type="ECO:0000256" key="1">
    <source>
        <dbReference type="ARBA" id="ARBA00004651"/>
    </source>
</evidence>
<keyword evidence="7 11" id="KW-1133">Transmembrane helix</keyword>
<comment type="caution">
    <text evidence="13">The sequence shown here is derived from an EMBL/GenBank/DDBJ whole genome shotgun (WGS) entry which is preliminary data.</text>
</comment>
<evidence type="ECO:0000256" key="8">
    <source>
        <dbReference type="ARBA" id="ARBA00023136"/>
    </source>
</evidence>
<name>A0A8J3N6X6_9CHLR</name>
<keyword evidence="4" id="KW-1003">Cell membrane</keyword>
<evidence type="ECO:0000313" key="14">
    <source>
        <dbReference type="Proteomes" id="UP000597444"/>
    </source>
</evidence>
<dbReference type="Pfam" id="PF07690">
    <property type="entry name" value="MFS_1"/>
    <property type="match status" value="1"/>
</dbReference>
<dbReference type="InterPro" id="IPR036259">
    <property type="entry name" value="MFS_trans_sf"/>
</dbReference>
<dbReference type="InterPro" id="IPR011701">
    <property type="entry name" value="MFS"/>
</dbReference>
<comment type="subcellular location">
    <subcellularLocation>
        <location evidence="1">Cell membrane</location>
        <topology evidence="1">Multi-pass membrane protein</topology>
    </subcellularLocation>
</comment>
<feature type="transmembrane region" description="Helical" evidence="11">
    <location>
        <begin position="278"/>
        <end position="297"/>
    </location>
</feature>
<evidence type="ECO:0000256" key="6">
    <source>
        <dbReference type="ARBA" id="ARBA00022847"/>
    </source>
</evidence>
<feature type="transmembrane region" description="Helical" evidence="11">
    <location>
        <begin position="189"/>
        <end position="208"/>
    </location>
</feature>
<dbReference type="RefSeq" id="WP_220208674.1">
    <property type="nucleotide sequence ID" value="NZ_BNJK01000002.1"/>
</dbReference>
<feature type="transmembrane region" description="Helical" evidence="11">
    <location>
        <begin position="161"/>
        <end position="183"/>
    </location>
</feature>
<evidence type="ECO:0000256" key="5">
    <source>
        <dbReference type="ARBA" id="ARBA00022692"/>
    </source>
</evidence>
<keyword evidence="8 11" id="KW-0472">Membrane</keyword>
<feature type="transmembrane region" description="Helical" evidence="11">
    <location>
        <begin position="373"/>
        <end position="396"/>
    </location>
</feature>
<feature type="domain" description="Major facilitator superfamily (MFS) profile" evidence="12">
    <location>
        <begin position="16"/>
        <end position="426"/>
    </location>
</feature>
<keyword evidence="6" id="KW-0769">Symport</keyword>
<feature type="transmembrane region" description="Helical" evidence="11">
    <location>
        <begin position="309"/>
        <end position="328"/>
    </location>
</feature>
<dbReference type="AlphaFoldDB" id="A0A8J3N6X6"/>
<feature type="transmembrane region" description="Helical" evidence="11">
    <location>
        <begin position="402"/>
        <end position="422"/>
    </location>
</feature>
<evidence type="ECO:0000256" key="9">
    <source>
        <dbReference type="ARBA" id="ARBA00037295"/>
    </source>
</evidence>
<accession>A0A8J3N6X6</accession>
<dbReference type="EMBL" id="BNJK01000002">
    <property type="protein sequence ID" value="GHO97900.1"/>
    <property type="molecule type" value="Genomic_DNA"/>
</dbReference>
<evidence type="ECO:0000256" key="7">
    <source>
        <dbReference type="ARBA" id="ARBA00022989"/>
    </source>
</evidence>
<evidence type="ECO:0000256" key="2">
    <source>
        <dbReference type="ARBA" id="ARBA00008240"/>
    </source>
</evidence>
<dbReference type="CDD" id="cd17369">
    <property type="entry name" value="MFS_ShiA_like"/>
    <property type="match status" value="1"/>
</dbReference>
<feature type="transmembrane region" description="Helical" evidence="11">
    <location>
        <begin position="116"/>
        <end position="141"/>
    </location>
</feature>
<feature type="transmembrane region" description="Helical" evidence="11">
    <location>
        <begin position="89"/>
        <end position="110"/>
    </location>
</feature>
<organism evidence="13 14">
    <name type="scientific">Reticulibacter mediterranei</name>
    <dbReference type="NCBI Taxonomy" id="2778369"/>
    <lineage>
        <taxon>Bacteria</taxon>
        <taxon>Bacillati</taxon>
        <taxon>Chloroflexota</taxon>
        <taxon>Ktedonobacteria</taxon>
        <taxon>Ktedonobacterales</taxon>
        <taxon>Reticulibacteraceae</taxon>
        <taxon>Reticulibacter</taxon>
    </lineage>
</organism>
<comment type="function">
    <text evidence="9">May be a proton symporter involved in the uptake of osmolytes such as proline and glycine betaine.</text>
</comment>
<feature type="transmembrane region" description="Helical" evidence="11">
    <location>
        <begin position="243"/>
        <end position="266"/>
    </location>
</feature>
<dbReference type="Proteomes" id="UP000597444">
    <property type="component" value="Unassembled WGS sequence"/>
</dbReference>
<dbReference type="PANTHER" id="PTHR43045">
    <property type="entry name" value="SHIKIMATE TRANSPORTER"/>
    <property type="match status" value="1"/>
</dbReference>
<evidence type="ECO:0000259" key="12">
    <source>
        <dbReference type="PROSITE" id="PS50850"/>
    </source>
</evidence>
<evidence type="ECO:0000256" key="11">
    <source>
        <dbReference type="SAM" id="Phobius"/>
    </source>
</evidence>
<evidence type="ECO:0000256" key="4">
    <source>
        <dbReference type="ARBA" id="ARBA00022475"/>
    </source>
</evidence>
<feature type="transmembrane region" description="Helical" evidence="11">
    <location>
        <begin position="28"/>
        <end position="47"/>
    </location>
</feature>
<keyword evidence="5 11" id="KW-0812">Transmembrane</keyword>
<feature type="transmembrane region" description="Helical" evidence="11">
    <location>
        <begin position="334"/>
        <end position="352"/>
    </location>
</feature>
<dbReference type="GO" id="GO:0005886">
    <property type="term" value="C:plasma membrane"/>
    <property type="evidence" value="ECO:0007669"/>
    <property type="project" value="UniProtKB-SubCell"/>
</dbReference>
<feature type="transmembrane region" description="Helical" evidence="11">
    <location>
        <begin position="53"/>
        <end position="77"/>
    </location>
</feature>
<dbReference type="Gene3D" id="1.20.1250.20">
    <property type="entry name" value="MFS general substrate transporter like domains"/>
    <property type="match status" value="2"/>
</dbReference>
<reference evidence="13" key="1">
    <citation type="submission" date="2020-10" db="EMBL/GenBank/DDBJ databases">
        <title>Taxonomic study of unclassified bacteria belonging to the class Ktedonobacteria.</title>
        <authorList>
            <person name="Yabe S."/>
            <person name="Wang C.M."/>
            <person name="Zheng Y."/>
            <person name="Sakai Y."/>
            <person name="Cavaletti L."/>
            <person name="Monciardini P."/>
            <person name="Donadio S."/>
        </authorList>
    </citation>
    <scope>NUCLEOTIDE SEQUENCE</scope>
    <source>
        <strain evidence="13">ID150040</strain>
    </source>
</reference>
<dbReference type="FunFam" id="1.20.1250.20:FF:000001">
    <property type="entry name" value="Dicarboxylate MFS transporter"/>
    <property type="match status" value="1"/>
</dbReference>
<keyword evidence="3" id="KW-0813">Transport</keyword>
<sequence>MSEVTASPRPTSIVQVATASLIGTSIEWYDFFIFGTGAALVFPKLFFPTLSPISGQLASFLVFWVGFLGRPLGGIIFGHYGDRIGRKRMLVLTILLMGLGTFLIGALPSYATIGVLAPILLIVLRLCQGIAVGGEWGGAVLMATEHAPAHRRGFFGSWPQIGVPVGVILSSLIFNAVIAWFPGEGLLNIGWRIPFLASIILVAVGLFIRMRITETPDFEQLKENQEIDPVPVISVIRHNWKTVLLAAGSFFVSNGSFYIFITFLVSYATGILHVPASYVLNATLIGSVISLAVLPLAGAWTDRVGRLPVYLGGAVMMALVAFPLFWLVDMKSPLTIILGACLGQVALSLMYGPQAAFFSELFGANVRYSGASLGYQAASVLAGGLAPTIATTLLLWSGNASWTIALYIIVMSAITFVSVYLAGETRPAAAPAASESAGD</sequence>
<evidence type="ECO:0000256" key="10">
    <source>
        <dbReference type="ARBA" id="ARBA00039918"/>
    </source>
</evidence>
<protein>
    <recommendedName>
        <fullName evidence="10">Putative proline/betaine transporter</fullName>
    </recommendedName>
</protein>
<dbReference type="SUPFAM" id="SSF103473">
    <property type="entry name" value="MFS general substrate transporter"/>
    <property type="match status" value="1"/>
</dbReference>
<dbReference type="PANTHER" id="PTHR43045:SF1">
    <property type="entry name" value="SHIKIMATE TRANSPORTER"/>
    <property type="match status" value="1"/>
</dbReference>
<dbReference type="PROSITE" id="PS50850">
    <property type="entry name" value="MFS"/>
    <property type="match status" value="1"/>
</dbReference>
<comment type="similarity">
    <text evidence="2">Belongs to the major facilitator superfamily. Metabolite:H+ Symporter (MHS) family (TC 2.A.1.6) family.</text>
</comment>
<proteinExistence type="inferred from homology"/>
<dbReference type="InterPro" id="IPR020846">
    <property type="entry name" value="MFS_dom"/>
</dbReference>
<evidence type="ECO:0000256" key="3">
    <source>
        <dbReference type="ARBA" id="ARBA00022448"/>
    </source>
</evidence>
<evidence type="ECO:0000313" key="13">
    <source>
        <dbReference type="EMBL" id="GHO97900.1"/>
    </source>
</evidence>
<gene>
    <name evidence="13" type="ORF">KSF_079480</name>
</gene>
<keyword evidence="14" id="KW-1185">Reference proteome</keyword>
<dbReference type="GO" id="GO:0015293">
    <property type="term" value="F:symporter activity"/>
    <property type="evidence" value="ECO:0007669"/>
    <property type="project" value="UniProtKB-KW"/>
</dbReference>